<name>A0A9N9N5B2_FUNMO</name>
<reference evidence="3" key="1">
    <citation type="submission" date="2021-06" db="EMBL/GenBank/DDBJ databases">
        <authorList>
            <person name="Kallberg Y."/>
            <person name="Tangrot J."/>
            <person name="Rosling A."/>
        </authorList>
    </citation>
    <scope>NUCLEOTIDE SEQUENCE</scope>
    <source>
        <strain evidence="3">87-6 pot B 2015</strain>
    </source>
</reference>
<feature type="compositionally biased region" description="Polar residues" evidence="1">
    <location>
        <begin position="475"/>
        <end position="487"/>
    </location>
</feature>
<dbReference type="GO" id="GO:0070086">
    <property type="term" value="P:ubiquitin-dependent endocytosis"/>
    <property type="evidence" value="ECO:0007669"/>
    <property type="project" value="TreeGrafter"/>
</dbReference>
<evidence type="ECO:0000256" key="1">
    <source>
        <dbReference type="SAM" id="MobiDB-lite"/>
    </source>
</evidence>
<accession>A0A9N9N5B2</accession>
<keyword evidence="4" id="KW-1185">Reference proteome</keyword>
<dbReference type="Gene3D" id="2.60.40.640">
    <property type="match status" value="1"/>
</dbReference>
<dbReference type="InterPro" id="IPR014752">
    <property type="entry name" value="Arrestin-like_C"/>
</dbReference>
<dbReference type="GO" id="GO:0031625">
    <property type="term" value="F:ubiquitin protein ligase binding"/>
    <property type="evidence" value="ECO:0007669"/>
    <property type="project" value="TreeGrafter"/>
</dbReference>
<protein>
    <submittedName>
        <fullName evidence="3">9733_t:CDS:1</fullName>
    </submittedName>
</protein>
<feature type="region of interest" description="Disordered" evidence="1">
    <location>
        <begin position="1"/>
        <end position="26"/>
    </location>
</feature>
<comment type="caution">
    <text evidence="3">The sequence shown here is derived from an EMBL/GenBank/DDBJ whole genome shotgun (WGS) entry which is preliminary data.</text>
</comment>
<evidence type="ECO:0000313" key="3">
    <source>
        <dbReference type="EMBL" id="CAG8701743.1"/>
    </source>
</evidence>
<evidence type="ECO:0000313" key="4">
    <source>
        <dbReference type="Proteomes" id="UP000789375"/>
    </source>
</evidence>
<feature type="region of interest" description="Disordered" evidence="1">
    <location>
        <begin position="428"/>
        <end position="487"/>
    </location>
</feature>
<dbReference type="SUPFAM" id="SSF81296">
    <property type="entry name" value="E set domains"/>
    <property type="match status" value="1"/>
</dbReference>
<feature type="compositionally biased region" description="Polar residues" evidence="1">
    <location>
        <begin position="456"/>
        <end position="467"/>
    </location>
</feature>
<dbReference type="InterPro" id="IPR014756">
    <property type="entry name" value="Ig_E-set"/>
</dbReference>
<feature type="compositionally biased region" description="Low complexity" evidence="1">
    <location>
        <begin position="1"/>
        <end position="17"/>
    </location>
</feature>
<dbReference type="InterPro" id="IPR050357">
    <property type="entry name" value="Arrestin_domain-protein"/>
</dbReference>
<dbReference type="GO" id="GO:0005829">
    <property type="term" value="C:cytosol"/>
    <property type="evidence" value="ECO:0007669"/>
    <property type="project" value="TreeGrafter"/>
</dbReference>
<feature type="compositionally biased region" description="Low complexity" evidence="1">
    <location>
        <begin position="436"/>
        <end position="455"/>
    </location>
</feature>
<dbReference type="EMBL" id="CAJVPP010009051">
    <property type="protein sequence ID" value="CAG8701743.1"/>
    <property type="molecule type" value="Genomic_DNA"/>
</dbReference>
<organism evidence="3 4">
    <name type="scientific">Funneliformis mosseae</name>
    <name type="common">Endomycorrhizal fungus</name>
    <name type="synonym">Glomus mosseae</name>
    <dbReference type="NCBI Taxonomy" id="27381"/>
    <lineage>
        <taxon>Eukaryota</taxon>
        <taxon>Fungi</taxon>
        <taxon>Fungi incertae sedis</taxon>
        <taxon>Mucoromycota</taxon>
        <taxon>Glomeromycotina</taxon>
        <taxon>Glomeromycetes</taxon>
        <taxon>Glomerales</taxon>
        <taxon>Glomeraceae</taxon>
        <taxon>Funneliformis</taxon>
    </lineage>
</organism>
<dbReference type="PANTHER" id="PTHR11188">
    <property type="entry name" value="ARRESTIN DOMAIN CONTAINING PROTEIN"/>
    <property type="match status" value="1"/>
</dbReference>
<dbReference type="GO" id="GO:0005886">
    <property type="term" value="C:plasma membrane"/>
    <property type="evidence" value="ECO:0007669"/>
    <property type="project" value="TreeGrafter"/>
</dbReference>
<dbReference type="InterPro" id="IPR011021">
    <property type="entry name" value="Arrestin-like_N"/>
</dbReference>
<dbReference type="AlphaFoldDB" id="A0A9N9N5B2"/>
<dbReference type="GO" id="GO:0030674">
    <property type="term" value="F:protein-macromolecule adaptor activity"/>
    <property type="evidence" value="ECO:0007669"/>
    <property type="project" value="TreeGrafter"/>
</dbReference>
<sequence>MNSPSSSSSIKSSCISIENDKKGPRQTSYLKSHKNISFSFVEGSDSFQQGYLGDNDTFLVGTLHLFYPKPCQIKSIYLHFKGTEKTTWQRSQARSKTIYTGEYPLVDQSNKIWEAFNDSEEVTILDIPFKIQIPYNLPETITTEVGTIHYQLRATINAKSLLGTGQQAIKVKCPLKRTIVLDNQQSPPYKISGEVPSGIDYTFILPPNKSLNLGTYVSIPMRMNFLQPSVGIERLEVILRTSMNFNSSSQGDSKHVDQQIMGMVVPRSELQYFHGGCTYTINLFVPKNVQPTYQGRFISIVHFLNIKFYLYGFNECFDVEESVRIAHIIEKQQPINSTSQIPISPQVTPPLPPEHISAPSPIYHTQSQYSKHSQQNFDQVNRGFDNNPLQISMDYPRNFCDKPLDGYNAIPPLNFPYDIKRLDSYRSDHSLSKPMSSGTSVSSYTSYDTTNSSISEITNDQTIYPTQLSPPPYRQPSNDPKLNYKSL</sequence>
<dbReference type="PANTHER" id="PTHR11188:SF17">
    <property type="entry name" value="FI21816P1"/>
    <property type="match status" value="1"/>
</dbReference>
<dbReference type="Proteomes" id="UP000789375">
    <property type="component" value="Unassembled WGS sequence"/>
</dbReference>
<proteinExistence type="predicted"/>
<evidence type="ECO:0000259" key="2">
    <source>
        <dbReference type="Pfam" id="PF00339"/>
    </source>
</evidence>
<gene>
    <name evidence="3" type="ORF">FMOSSE_LOCUS13850</name>
</gene>
<dbReference type="Pfam" id="PF00339">
    <property type="entry name" value="Arrestin_N"/>
    <property type="match status" value="1"/>
</dbReference>
<feature type="domain" description="Arrestin-like N-terminal" evidence="2">
    <location>
        <begin position="61"/>
        <end position="159"/>
    </location>
</feature>